<name>A0A9W4UVJ9_9PLEO</name>
<keyword evidence="2" id="KW-1185">Reference proteome</keyword>
<evidence type="ECO:0000313" key="2">
    <source>
        <dbReference type="Proteomes" id="UP001152607"/>
    </source>
</evidence>
<sequence length="53" mass="6132">MLPIHIQWTSESLEATPILSLEFQVFMLDLFDDHISHLLASRIDSYTDVVETL</sequence>
<gene>
    <name evidence="1" type="ORF">PDIGIT_LOCUS14689</name>
</gene>
<dbReference type="AlphaFoldDB" id="A0A9W4UVJ9"/>
<organism evidence="1 2">
    <name type="scientific">Periconia digitata</name>
    <dbReference type="NCBI Taxonomy" id="1303443"/>
    <lineage>
        <taxon>Eukaryota</taxon>
        <taxon>Fungi</taxon>
        <taxon>Dikarya</taxon>
        <taxon>Ascomycota</taxon>
        <taxon>Pezizomycotina</taxon>
        <taxon>Dothideomycetes</taxon>
        <taxon>Pleosporomycetidae</taxon>
        <taxon>Pleosporales</taxon>
        <taxon>Massarineae</taxon>
        <taxon>Periconiaceae</taxon>
        <taxon>Periconia</taxon>
    </lineage>
</organism>
<evidence type="ECO:0000313" key="1">
    <source>
        <dbReference type="EMBL" id="CAI6341492.1"/>
    </source>
</evidence>
<dbReference type="EMBL" id="CAOQHR010000012">
    <property type="protein sequence ID" value="CAI6341492.1"/>
    <property type="molecule type" value="Genomic_DNA"/>
</dbReference>
<accession>A0A9W4UVJ9</accession>
<reference evidence="1" key="1">
    <citation type="submission" date="2023-01" db="EMBL/GenBank/DDBJ databases">
        <authorList>
            <person name="Van Ghelder C."/>
            <person name="Rancurel C."/>
        </authorList>
    </citation>
    <scope>NUCLEOTIDE SEQUENCE</scope>
    <source>
        <strain evidence="1">CNCM I-4278</strain>
    </source>
</reference>
<proteinExistence type="predicted"/>
<dbReference type="Proteomes" id="UP001152607">
    <property type="component" value="Unassembled WGS sequence"/>
</dbReference>
<comment type="caution">
    <text evidence="1">The sequence shown here is derived from an EMBL/GenBank/DDBJ whole genome shotgun (WGS) entry which is preliminary data.</text>
</comment>
<protein>
    <submittedName>
        <fullName evidence="1">Uncharacterized protein</fullName>
    </submittedName>
</protein>